<dbReference type="GO" id="GO:0005783">
    <property type="term" value="C:endoplasmic reticulum"/>
    <property type="evidence" value="ECO:0007669"/>
    <property type="project" value="TreeGrafter"/>
</dbReference>
<keyword evidence="2 6" id="KW-0812">Transmembrane</keyword>
<proteinExistence type="predicted"/>
<sequence length="308" mass="34013">MSDENLLQSQQVGSSRDVVEQPQVLSQGGEVSNGDSMLSGTNADEHDLESRIEGQPIGGTLGLRERITREVKTVGRHFNLLDILFRKNVQRTAYLQHGASFDGVFSNLSAKPDTASQEQAAENDTPPTYEEAAIDMAPSYYGVDDDGSGLYYNEICIEGLPTGNIANFVWNMVVSTSFQFVGFLITYILHTSHAAKQGSRFGLGLTMMGYGYSMIPNDVRSKVGKDNALDRVEVPDPNDYDDLHLYSRPTSQDEFQSTLSEGVADEAQKLPVLAILVGLFGAFVSAKSIYDYVMVKKMERRYMSQDRT</sequence>
<dbReference type="PANTHER" id="PTHR13396:SF5">
    <property type="entry name" value="NEDD4 FAMILY INTERACTING PROTEIN"/>
    <property type="match status" value="1"/>
</dbReference>
<evidence type="ECO:0000256" key="5">
    <source>
        <dbReference type="SAM" id="MobiDB-lite"/>
    </source>
</evidence>
<dbReference type="GO" id="GO:0031398">
    <property type="term" value="P:positive regulation of protein ubiquitination"/>
    <property type="evidence" value="ECO:0007669"/>
    <property type="project" value="TreeGrafter"/>
</dbReference>
<reference evidence="8" key="1">
    <citation type="journal article" date="2013" name="Genome Announc.">
        <title>Genome sequence of the food spoilage yeast Zygosaccharomyces bailii CLIB 213(T).</title>
        <authorList>
            <person name="Galeote V."/>
            <person name="Bigey F."/>
            <person name="Devillers H."/>
            <person name="Neuveglise C."/>
            <person name="Dequin S."/>
        </authorList>
    </citation>
    <scope>NUCLEOTIDE SEQUENCE [LARGE SCALE GENOMIC DNA]</scope>
    <source>
        <strain evidence="8">CLIB 213 / ATCC 58445 / CBS 680 / CCRC 21525 / NBRC 1098 / NCYC 1416 / NRRL Y-2227</strain>
    </source>
</reference>
<keyword evidence="4 6" id="KW-0472">Membrane</keyword>
<keyword evidence="8" id="KW-1185">Reference proteome</keyword>
<feature type="transmembrane region" description="Helical" evidence="6">
    <location>
        <begin position="272"/>
        <end position="293"/>
    </location>
</feature>
<dbReference type="GO" id="GO:0030001">
    <property type="term" value="P:metal ion transport"/>
    <property type="evidence" value="ECO:0007669"/>
    <property type="project" value="InterPro"/>
</dbReference>
<evidence type="ECO:0000256" key="2">
    <source>
        <dbReference type="ARBA" id="ARBA00022692"/>
    </source>
</evidence>
<feature type="transmembrane region" description="Helical" evidence="6">
    <location>
        <begin position="168"/>
        <end position="189"/>
    </location>
</feature>
<evidence type="ECO:0000313" key="8">
    <source>
        <dbReference type="Proteomes" id="UP000019375"/>
    </source>
</evidence>
<evidence type="ECO:0000313" key="7">
    <source>
        <dbReference type="EMBL" id="CDF89975.1"/>
    </source>
</evidence>
<feature type="compositionally biased region" description="Polar residues" evidence="5">
    <location>
        <begin position="23"/>
        <end position="42"/>
    </location>
</feature>
<dbReference type="GO" id="GO:0006511">
    <property type="term" value="P:ubiquitin-dependent protein catabolic process"/>
    <property type="evidence" value="ECO:0007669"/>
    <property type="project" value="TreeGrafter"/>
</dbReference>
<dbReference type="OrthoDB" id="10003116at2759"/>
<dbReference type="EMBL" id="HG316458">
    <property type="protein sequence ID" value="CDF89975.1"/>
    <property type="molecule type" value="Genomic_DNA"/>
</dbReference>
<evidence type="ECO:0000256" key="1">
    <source>
        <dbReference type="ARBA" id="ARBA00004141"/>
    </source>
</evidence>
<dbReference type="Proteomes" id="UP000019375">
    <property type="component" value="Unassembled WGS sequence"/>
</dbReference>
<feature type="region of interest" description="Disordered" evidence="5">
    <location>
        <begin position="1"/>
        <end position="57"/>
    </location>
</feature>
<comment type="subcellular location">
    <subcellularLocation>
        <location evidence="1">Membrane</location>
        <topology evidence="1">Multi-pass membrane protein</topology>
    </subcellularLocation>
</comment>
<dbReference type="GO" id="GO:0005794">
    <property type="term" value="C:Golgi apparatus"/>
    <property type="evidence" value="ECO:0007669"/>
    <property type="project" value="TreeGrafter"/>
</dbReference>
<organism evidence="7 8">
    <name type="scientific">Zygosaccharomyces bailii (strain CLIB 213 / ATCC 58445 / CBS 680 / BCRC 21525 / NBRC 1098 / NCYC 1416 / NRRL Y-2227)</name>
    <dbReference type="NCBI Taxonomy" id="1333698"/>
    <lineage>
        <taxon>Eukaryota</taxon>
        <taxon>Fungi</taxon>
        <taxon>Dikarya</taxon>
        <taxon>Ascomycota</taxon>
        <taxon>Saccharomycotina</taxon>
        <taxon>Saccharomycetes</taxon>
        <taxon>Saccharomycetales</taxon>
        <taxon>Saccharomycetaceae</taxon>
        <taxon>Zygosaccharomyces</taxon>
    </lineage>
</organism>
<evidence type="ECO:0000256" key="6">
    <source>
        <dbReference type="SAM" id="Phobius"/>
    </source>
</evidence>
<evidence type="ECO:0000256" key="4">
    <source>
        <dbReference type="ARBA" id="ARBA00023136"/>
    </source>
</evidence>
<dbReference type="InterPro" id="IPR019325">
    <property type="entry name" value="NEDD4/Bsd2"/>
</dbReference>
<dbReference type="GO" id="GO:0007034">
    <property type="term" value="P:vacuolar transport"/>
    <property type="evidence" value="ECO:0007669"/>
    <property type="project" value="InterPro"/>
</dbReference>
<dbReference type="Pfam" id="PF10176">
    <property type="entry name" value="NEDD4_Bsd2"/>
    <property type="match status" value="1"/>
</dbReference>
<keyword evidence="3 6" id="KW-1133">Transmembrane helix</keyword>
<feature type="compositionally biased region" description="Polar residues" evidence="5">
    <location>
        <begin position="1"/>
        <end position="14"/>
    </location>
</feature>
<accession>A0A8J2T6W4</accession>
<feature type="compositionally biased region" description="Basic and acidic residues" evidence="5">
    <location>
        <begin position="43"/>
        <end position="52"/>
    </location>
</feature>
<protein>
    <submittedName>
        <fullName evidence="7">ZYBA0S05-06018g1_1</fullName>
    </submittedName>
</protein>
<gene>
    <name evidence="7" type="ORF">BN860_06018g</name>
</gene>
<evidence type="ECO:0000256" key="3">
    <source>
        <dbReference type="ARBA" id="ARBA00022989"/>
    </source>
</evidence>
<dbReference type="CDD" id="cd22212">
    <property type="entry name" value="NDFIP-like"/>
    <property type="match status" value="1"/>
</dbReference>
<dbReference type="GO" id="GO:0016020">
    <property type="term" value="C:membrane"/>
    <property type="evidence" value="ECO:0007669"/>
    <property type="project" value="UniProtKB-SubCell"/>
</dbReference>
<dbReference type="AlphaFoldDB" id="A0A8J2T6W4"/>
<name>A0A8J2T6W4_ZYGB2</name>
<dbReference type="GO" id="GO:0048471">
    <property type="term" value="C:perinuclear region of cytoplasm"/>
    <property type="evidence" value="ECO:0007669"/>
    <property type="project" value="TreeGrafter"/>
</dbReference>
<dbReference type="PANTHER" id="PTHR13396">
    <property type="entry name" value="NEDD4 FAMILY INTERACTING PROTEIN 1/2"/>
    <property type="match status" value="1"/>
</dbReference>